<evidence type="ECO:0000256" key="1">
    <source>
        <dbReference type="SAM" id="Phobius"/>
    </source>
</evidence>
<keyword evidence="1" id="KW-0812">Transmembrane</keyword>
<comment type="caution">
    <text evidence="2">The sequence shown here is derived from an EMBL/GenBank/DDBJ whole genome shotgun (WGS) entry which is preliminary data.</text>
</comment>
<dbReference type="AlphaFoldDB" id="A0A8X6J896"/>
<accession>A0A8X6J896</accession>
<name>A0A8X6J896_TRICU</name>
<keyword evidence="1" id="KW-1133">Transmembrane helix</keyword>
<evidence type="ECO:0000313" key="2">
    <source>
        <dbReference type="EMBL" id="GFQ96105.1"/>
    </source>
</evidence>
<dbReference type="EMBL" id="BMAO01004652">
    <property type="protein sequence ID" value="GFQ96105.1"/>
    <property type="molecule type" value="Genomic_DNA"/>
</dbReference>
<keyword evidence="1" id="KW-0472">Membrane</keyword>
<protein>
    <submittedName>
        <fullName evidence="2">Uncharacterized protein</fullName>
    </submittedName>
</protein>
<dbReference type="OrthoDB" id="6430088at2759"/>
<reference evidence="2" key="1">
    <citation type="submission" date="2020-07" db="EMBL/GenBank/DDBJ databases">
        <title>Multicomponent nature underlies the extraordinary mechanical properties of spider dragline silk.</title>
        <authorList>
            <person name="Kono N."/>
            <person name="Nakamura H."/>
            <person name="Mori M."/>
            <person name="Yoshida Y."/>
            <person name="Ohtoshi R."/>
            <person name="Malay A.D."/>
            <person name="Moran D.A.P."/>
            <person name="Tomita M."/>
            <person name="Numata K."/>
            <person name="Arakawa K."/>
        </authorList>
    </citation>
    <scope>NUCLEOTIDE SEQUENCE</scope>
</reference>
<gene>
    <name evidence="2" type="ORF">TNCT_98371</name>
</gene>
<keyword evidence="3" id="KW-1185">Reference proteome</keyword>
<sequence>MSWQEGRAKREEKQLIRCPDIGKPKKTQRQKKQDWLFSYQVWKPRDYSLLSIIKNSGAAMKLLLSLVIIFCLTSLFLGLEYPKMKGDIFRKIFQSNTSGRTRRQGDNAGSFGKSQRFCDMFGCKECYVPPGALCCDGFLYDQRSDECRYVFTG</sequence>
<evidence type="ECO:0000313" key="3">
    <source>
        <dbReference type="Proteomes" id="UP000887116"/>
    </source>
</evidence>
<proteinExistence type="predicted"/>
<organism evidence="2 3">
    <name type="scientific">Trichonephila clavata</name>
    <name type="common">Joro spider</name>
    <name type="synonym">Nephila clavata</name>
    <dbReference type="NCBI Taxonomy" id="2740835"/>
    <lineage>
        <taxon>Eukaryota</taxon>
        <taxon>Metazoa</taxon>
        <taxon>Ecdysozoa</taxon>
        <taxon>Arthropoda</taxon>
        <taxon>Chelicerata</taxon>
        <taxon>Arachnida</taxon>
        <taxon>Araneae</taxon>
        <taxon>Araneomorphae</taxon>
        <taxon>Entelegynae</taxon>
        <taxon>Araneoidea</taxon>
        <taxon>Nephilidae</taxon>
        <taxon>Trichonephila</taxon>
    </lineage>
</organism>
<feature type="transmembrane region" description="Helical" evidence="1">
    <location>
        <begin position="58"/>
        <end position="81"/>
    </location>
</feature>
<dbReference type="Proteomes" id="UP000887116">
    <property type="component" value="Unassembled WGS sequence"/>
</dbReference>